<proteinExistence type="predicted"/>
<dbReference type="InterPro" id="IPR004843">
    <property type="entry name" value="Calcineurin-like_PHP"/>
</dbReference>
<evidence type="ECO:0000313" key="3">
    <source>
        <dbReference type="Proteomes" id="UP000563094"/>
    </source>
</evidence>
<sequence length="271" mass="31211">MKRIPFLIYPLLLLLLSACEGIFEYHPNQIRLKDSEKNLTQKNLARLLAQAPGDTLRLLVMGDTQRFYDATVDFVDKANSIPHIDLVVHLGDISDFGLSQEFRWVHDIMKNLKYPYLTVIGNHDMLGNARTVYSEMYGAFNYSFVYGHTKFIFIDTNGREYGFNGLVPDLDWLQQQLTPEPDAPWTQAVVVSHVPPFDGDFDPQLELPYHQTLAQSGVVPLSLHGHRHSWQTETRYNDPSILYHVTTTVKERGFTYLKLWDGGYSLEKIDF</sequence>
<name>A0A839GAT0_9BACT</name>
<dbReference type="InterPro" id="IPR029052">
    <property type="entry name" value="Metallo-depent_PP-like"/>
</dbReference>
<feature type="domain" description="Calcineurin-like phosphoesterase" evidence="1">
    <location>
        <begin position="56"/>
        <end position="229"/>
    </location>
</feature>
<comment type="caution">
    <text evidence="2">The sequence shown here is derived from an EMBL/GenBank/DDBJ whole genome shotgun (WGS) entry which is preliminary data.</text>
</comment>
<dbReference type="Proteomes" id="UP000563094">
    <property type="component" value="Unassembled WGS sequence"/>
</dbReference>
<dbReference type="Pfam" id="PF00149">
    <property type="entry name" value="Metallophos"/>
    <property type="match status" value="1"/>
</dbReference>
<dbReference type="GO" id="GO:0016787">
    <property type="term" value="F:hydrolase activity"/>
    <property type="evidence" value="ECO:0007669"/>
    <property type="project" value="InterPro"/>
</dbReference>
<accession>A0A839GAT0</accession>
<evidence type="ECO:0000259" key="1">
    <source>
        <dbReference type="Pfam" id="PF00149"/>
    </source>
</evidence>
<dbReference type="Gene3D" id="3.60.21.10">
    <property type="match status" value="1"/>
</dbReference>
<dbReference type="EMBL" id="JACJIQ010000002">
    <property type="protein sequence ID" value="MBA9076032.1"/>
    <property type="molecule type" value="Genomic_DNA"/>
</dbReference>
<dbReference type="AlphaFoldDB" id="A0A839GAT0"/>
<organism evidence="2 3">
    <name type="scientific">Rufibacter quisquiliarum</name>
    <dbReference type="NCBI Taxonomy" id="1549639"/>
    <lineage>
        <taxon>Bacteria</taxon>
        <taxon>Pseudomonadati</taxon>
        <taxon>Bacteroidota</taxon>
        <taxon>Cytophagia</taxon>
        <taxon>Cytophagales</taxon>
        <taxon>Hymenobacteraceae</taxon>
        <taxon>Rufibacter</taxon>
    </lineage>
</organism>
<evidence type="ECO:0000313" key="2">
    <source>
        <dbReference type="EMBL" id="MBA9076032.1"/>
    </source>
</evidence>
<dbReference type="InterPro" id="IPR051918">
    <property type="entry name" value="STPP_CPPED1"/>
</dbReference>
<dbReference type="PROSITE" id="PS51257">
    <property type="entry name" value="PROKAR_LIPOPROTEIN"/>
    <property type="match status" value="1"/>
</dbReference>
<dbReference type="PANTHER" id="PTHR43143">
    <property type="entry name" value="METALLOPHOSPHOESTERASE, CALCINEURIN SUPERFAMILY"/>
    <property type="match status" value="1"/>
</dbReference>
<reference evidence="2 3" key="1">
    <citation type="submission" date="2020-08" db="EMBL/GenBank/DDBJ databases">
        <title>Genomic Encyclopedia of Type Strains, Phase IV (KMG-IV): sequencing the most valuable type-strain genomes for metagenomic binning, comparative biology and taxonomic classification.</title>
        <authorList>
            <person name="Goeker M."/>
        </authorList>
    </citation>
    <scope>NUCLEOTIDE SEQUENCE [LARGE SCALE GENOMIC DNA]</scope>
    <source>
        <strain evidence="2 3">DSM 29854</strain>
    </source>
</reference>
<dbReference type="SUPFAM" id="SSF56300">
    <property type="entry name" value="Metallo-dependent phosphatases"/>
    <property type="match status" value="1"/>
</dbReference>
<keyword evidence="3" id="KW-1185">Reference proteome</keyword>
<gene>
    <name evidence="2" type="ORF">FHS90_000734</name>
</gene>
<protein>
    <submittedName>
        <fullName evidence="2">3',5'-cyclic AMP phosphodiesterase CpdA</fullName>
    </submittedName>
</protein>
<dbReference type="PANTHER" id="PTHR43143:SF1">
    <property type="entry name" value="SERINE_THREONINE-PROTEIN PHOSPHATASE CPPED1"/>
    <property type="match status" value="1"/>
</dbReference>
<dbReference type="RefSeq" id="WP_066837242.1">
    <property type="nucleotide sequence ID" value="NZ_JACJIQ010000002.1"/>
</dbReference>